<comment type="similarity">
    <text evidence="2">Belongs to the MotB family.</text>
</comment>
<dbReference type="PATRIC" id="fig|455.5.peg.328"/>
<evidence type="ECO:0000256" key="4">
    <source>
        <dbReference type="ARBA" id="ARBA00022692"/>
    </source>
</evidence>
<keyword evidence="14" id="KW-1185">Reference proteome</keyword>
<proteinExistence type="inferred from homology"/>
<feature type="region of interest" description="Disordered" evidence="8">
    <location>
        <begin position="85"/>
        <end position="106"/>
    </location>
</feature>
<name>A0A0W0UX53_9GAMM</name>
<dbReference type="PROSITE" id="PS51123">
    <property type="entry name" value="OMPA_2"/>
    <property type="match status" value="1"/>
</dbReference>
<gene>
    <name evidence="11" type="primary">motB_1</name>
    <name evidence="12" type="ORF">A8135_04025</name>
    <name evidence="11" type="ORF">Ljam_0313</name>
</gene>
<sequence>MSGNNENHLIILKKANKHQKHHHGGSWKIAYADFVTAMMAFFLLMWLIASLNKAQKDGLAEYFKQPLRIALIGGDSMGARKKTINGGGTDLQQKEGQVSSGNQSLEQKKEIQKLEQLKGQLITTITSDPALADLKHRLLMDVVSEGLRIQLIDNKNKPMFGIGSDEIDPEMLQLLDKIAKILNNVPNKISIQGHTDAHPYHNPEDLNQSNWELSTQRANTARRALVKAGMPEDKVMEVIGYASTVLLDKKNPLNPGNRRITIIVMKKEAEAKIIQNN</sequence>
<dbReference type="PANTHER" id="PTHR30329">
    <property type="entry name" value="STATOR ELEMENT OF FLAGELLAR MOTOR COMPLEX"/>
    <property type="match status" value="1"/>
</dbReference>
<evidence type="ECO:0000256" key="3">
    <source>
        <dbReference type="ARBA" id="ARBA00022475"/>
    </source>
</evidence>
<dbReference type="RefSeq" id="WP_058448393.1">
    <property type="nucleotide sequence ID" value="NZ_CAAAJF010000001.1"/>
</dbReference>
<evidence type="ECO:0000313" key="12">
    <source>
        <dbReference type="EMBL" id="OCH96817.1"/>
    </source>
</evidence>
<evidence type="ECO:0000256" key="6">
    <source>
        <dbReference type="ARBA" id="ARBA00023136"/>
    </source>
</evidence>
<evidence type="ECO:0000256" key="2">
    <source>
        <dbReference type="ARBA" id="ARBA00008914"/>
    </source>
</evidence>
<dbReference type="AlphaFoldDB" id="A0A0W0UX53"/>
<comment type="caution">
    <text evidence="11">The sequence shown here is derived from an EMBL/GenBank/DDBJ whole genome shotgun (WGS) entry which is preliminary data.</text>
</comment>
<keyword evidence="4 9" id="KW-0812">Transmembrane</keyword>
<evidence type="ECO:0000256" key="8">
    <source>
        <dbReference type="SAM" id="MobiDB-lite"/>
    </source>
</evidence>
<dbReference type="Pfam" id="PF13677">
    <property type="entry name" value="MotB_plug"/>
    <property type="match status" value="1"/>
</dbReference>
<dbReference type="Gene3D" id="3.30.1330.60">
    <property type="entry name" value="OmpA-like domain"/>
    <property type="match status" value="1"/>
</dbReference>
<feature type="domain" description="OmpA-like" evidence="10">
    <location>
        <begin position="147"/>
        <end position="268"/>
    </location>
</feature>
<dbReference type="Proteomes" id="UP000093336">
    <property type="component" value="Unassembled WGS sequence"/>
</dbReference>
<protein>
    <submittedName>
        <fullName evidence="11">Flagellar motor protein MotB</fullName>
    </submittedName>
</protein>
<dbReference type="EMBL" id="LYOZ01000052">
    <property type="protein sequence ID" value="OCH96817.1"/>
    <property type="molecule type" value="Genomic_DNA"/>
</dbReference>
<evidence type="ECO:0000313" key="14">
    <source>
        <dbReference type="Proteomes" id="UP000093336"/>
    </source>
</evidence>
<feature type="transmembrane region" description="Helical" evidence="9">
    <location>
        <begin position="29"/>
        <end position="49"/>
    </location>
</feature>
<dbReference type="STRING" id="455.Ljam_0313"/>
<keyword evidence="3" id="KW-1003">Cell membrane</keyword>
<dbReference type="Pfam" id="PF00691">
    <property type="entry name" value="OmpA"/>
    <property type="match status" value="1"/>
</dbReference>
<dbReference type="Proteomes" id="UP000054715">
    <property type="component" value="Unassembled WGS sequence"/>
</dbReference>
<evidence type="ECO:0000256" key="9">
    <source>
        <dbReference type="SAM" id="Phobius"/>
    </source>
</evidence>
<keyword evidence="6 7" id="KW-0472">Membrane</keyword>
<dbReference type="InterPro" id="IPR036737">
    <property type="entry name" value="OmpA-like_sf"/>
</dbReference>
<dbReference type="SUPFAM" id="SSF103088">
    <property type="entry name" value="OmpA-like"/>
    <property type="match status" value="1"/>
</dbReference>
<dbReference type="NCBIfam" id="NF006548">
    <property type="entry name" value="PRK09041.1"/>
    <property type="match status" value="1"/>
</dbReference>
<dbReference type="InterPro" id="IPR006665">
    <property type="entry name" value="OmpA-like"/>
</dbReference>
<reference evidence="12 14" key="2">
    <citation type="submission" date="2016-05" db="EMBL/GenBank/DDBJ databases">
        <authorList>
            <person name="Prochazka B."/>
            <person name="Indra A."/>
            <person name="Hasenberger P."/>
            <person name="Blaschitz M."/>
            <person name="Wagner L."/>
            <person name="Wewalka G."/>
            <person name="Sorschag S."/>
            <person name="Schmid D."/>
            <person name="Ruppitsch W."/>
        </authorList>
    </citation>
    <scope>NUCLEOTIDE SEQUENCE [LARGE SCALE GENOMIC DNA]</scope>
    <source>
        <strain evidence="12 14">974010_12</strain>
    </source>
</reference>
<evidence type="ECO:0000259" key="10">
    <source>
        <dbReference type="PROSITE" id="PS51123"/>
    </source>
</evidence>
<keyword evidence="11" id="KW-0966">Cell projection</keyword>
<accession>A0A0W0UX53</accession>
<keyword evidence="5 9" id="KW-1133">Transmembrane helix</keyword>
<dbReference type="GO" id="GO:0005886">
    <property type="term" value="C:plasma membrane"/>
    <property type="evidence" value="ECO:0007669"/>
    <property type="project" value="UniProtKB-SubCell"/>
</dbReference>
<evidence type="ECO:0000256" key="5">
    <source>
        <dbReference type="ARBA" id="ARBA00022989"/>
    </source>
</evidence>
<dbReference type="InterPro" id="IPR050330">
    <property type="entry name" value="Bact_OuterMem_StrucFunc"/>
</dbReference>
<organism evidence="11 13">
    <name type="scientific">Legionella jamestowniensis</name>
    <dbReference type="NCBI Taxonomy" id="455"/>
    <lineage>
        <taxon>Bacteria</taxon>
        <taxon>Pseudomonadati</taxon>
        <taxon>Pseudomonadota</taxon>
        <taxon>Gammaproteobacteria</taxon>
        <taxon>Legionellales</taxon>
        <taxon>Legionellaceae</taxon>
        <taxon>Legionella</taxon>
    </lineage>
</organism>
<evidence type="ECO:0000256" key="1">
    <source>
        <dbReference type="ARBA" id="ARBA00004162"/>
    </source>
</evidence>
<dbReference type="InterPro" id="IPR025713">
    <property type="entry name" value="MotB-like_N_dom"/>
</dbReference>
<evidence type="ECO:0000313" key="11">
    <source>
        <dbReference type="EMBL" id="KTD12198.1"/>
    </source>
</evidence>
<keyword evidence="11" id="KW-0969">Cilium</keyword>
<dbReference type="PANTHER" id="PTHR30329:SF21">
    <property type="entry name" value="LIPOPROTEIN YIAD-RELATED"/>
    <property type="match status" value="1"/>
</dbReference>
<dbReference type="OrthoDB" id="9809186at2"/>
<evidence type="ECO:0000256" key="7">
    <source>
        <dbReference type="PROSITE-ProRule" id="PRU00473"/>
    </source>
</evidence>
<dbReference type="CDD" id="cd07185">
    <property type="entry name" value="OmpA_C-like"/>
    <property type="match status" value="1"/>
</dbReference>
<comment type="subcellular location">
    <subcellularLocation>
        <location evidence="1">Cell membrane</location>
        <topology evidence="1">Single-pass membrane protein</topology>
    </subcellularLocation>
</comment>
<keyword evidence="11" id="KW-0282">Flagellum</keyword>
<feature type="compositionally biased region" description="Polar residues" evidence="8">
    <location>
        <begin position="90"/>
        <end position="104"/>
    </location>
</feature>
<dbReference type="EMBL" id="LNYG01000005">
    <property type="protein sequence ID" value="KTD12198.1"/>
    <property type="molecule type" value="Genomic_DNA"/>
</dbReference>
<reference evidence="11 13" key="1">
    <citation type="submission" date="2015-11" db="EMBL/GenBank/DDBJ databases">
        <title>Genomic analysis of 38 Legionella species identifies large and diverse effector repertoires.</title>
        <authorList>
            <person name="Burstein D."/>
            <person name="Amaro F."/>
            <person name="Zusman T."/>
            <person name="Lifshitz Z."/>
            <person name="Cohen O."/>
            <person name="Gilbert J.A."/>
            <person name="Pupko T."/>
            <person name="Shuman H.A."/>
            <person name="Segal G."/>
        </authorList>
    </citation>
    <scope>NUCLEOTIDE SEQUENCE [LARGE SCALE GENOMIC DNA]</scope>
    <source>
        <strain evidence="11 13">JA-26-G1-E2</strain>
    </source>
</reference>
<evidence type="ECO:0000313" key="13">
    <source>
        <dbReference type="Proteomes" id="UP000054715"/>
    </source>
</evidence>